<gene>
    <name evidence="2" type="ORF">SAMN02745215_03215</name>
</gene>
<dbReference type="EMBL" id="FRDN01000010">
    <property type="protein sequence ID" value="SHN79508.1"/>
    <property type="molecule type" value="Genomic_DNA"/>
</dbReference>
<dbReference type="InterPro" id="IPR054604">
    <property type="entry name" value="SbsC_Big-like"/>
</dbReference>
<name>A0A1M7U9A8_9FIRM</name>
<feature type="domain" description="Surface layer protein bacterial Ig-like" evidence="1">
    <location>
        <begin position="47"/>
        <end position="85"/>
    </location>
</feature>
<dbReference type="AlphaFoldDB" id="A0A1M7U9A8"/>
<dbReference type="InterPro" id="IPR008964">
    <property type="entry name" value="Invasin/intimin_cell_adhesion"/>
</dbReference>
<keyword evidence="3" id="KW-1185">Reference proteome</keyword>
<sequence>MNYTVDGADFTAANFEAVTTVQKADSLSSITVYVEDQFGDKSDWTSNAKFESLNKEVALVDQNTGTITPIKEGTADVRITIGDFSVVRPIQVVADSELATLNLEKASIEISDQVNQSVDVVIKDQYGSKFKPTTGSLTATIKSGSNIIGVTPATAALNGSFDTQAYTITPVSGKEGTATIEFAVGDVKTTLTVNVKKAGVIDSYAVEGFKATLDKNISNVEKNPADMTLKVFGVDANGVKTGTALVYAASSSPYTVELKGKDKDGIDISTTGLVTASSGNAKIAPTAVGTYTVTVKVGSLTVYNGAFVVVDTTVVVKPVVTVKNSKIEAENAVADIIAALGAKLEVKLGSDTLNYNGTPSAATDYKISKVSFVSDNSDLIASATNATNATTMSLKIGTATLVISKIEIAVGTGTPTTHTVDLNEIFTVTVTQKTPAAPATTFAFDGINKNKLMGATTAHEYSIDGGENWATITSVDESLASLLASITADKDIKVRVKAEGMVPVGAIQTLDVLAGPAAPTGVEGGVLKITGTTTAMEYSSDGNTWIDCSDAETIVTAGDYTVRLKATGLTLPGEPTTELTVAAS</sequence>
<dbReference type="Gene3D" id="2.60.40.1080">
    <property type="match status" value="1"/>
</dbReference>
<dbReference type="SUPFAM" id="SSF49373">
    <property type="entry name" value="Invasin/intimin cell-adhesion fragments"/>
    <property type="match status" value="1"/>
</dbReference>
<evidence type="ECO:0000259" key="1">
    <source>
        <dbReference type="Pfam" id="PF22359"/>
    </source>
</evidence>
<dbReference type="RefSeq" id="WP_072773547.1">
    <property type="nucleotide sequence ID" value="NZ_FRDN01000010.1"/>
</dbReference>
<accession>A0A1M7U9A8</accession>
<proteinExistence type="predicted"/>
<dbReference type="Proteomes" id="UP000184010">
    <property type="component" value="Unassembled WGS sequence"/>
</dbReference>
<evidence type="ECO:0000313" key="2">
    <source>
        <dbReference type="EMBL" id="SHN79508.1"/>
    </source>
</evidence>
<evidence type="ECO:0000313" key="3">
    <source>
        <dbReference type="Proteomes" id="UP000184010"/>
    </source>
</evidence>
<organism evidence="2 3">
    <name type="scientific">Desulfitobacterium chlororespirans DSM 11544</name>
    <dbReference type="NCBI Taxonomy" id="1121395"/>
    <lineage>
        <taxon>Bacteria</taxon>
        <taxon>Bacillati</taxon>
        <taxon>Bacillota</taxon>
        <taxon>Clostridia</taxon>
        <taxon>Eubacteriales</taxon>
        <taxon>Desulfitobacteriaceae</taxon>
        <taxon>Desulfitobacterium</taxon>
    </lineage>
</organism>
<reference evidence="3" key="1">
    <citation type="submission" date="2016-12" db="EMBL/GenBank/DDBJ databases">
        <authorList>
            <person name="Varghese N."/>
            <person name="Submissions S."/>
        </authorList>
    </citation>
    <scope>NUCLEOTIDE SEQUENCE [LARGE SCALE GENOMIC DNA]</scope>
    <source>
        <strain evidence="3">DSM 11544</strain>
    </source>
</reference>
<dbReference type="Pfam" id="PF22359">
    <property type="entry name" value="Big-like"/>
    <property type="match status" value="1"/>
</dbReference>
<protein>
    <recommendedName>
        <fullName evidence="1">Surface layer protein bacterial Ig-like domain-containing protein</fullName>
    </recommendedName>
</protein>